<dbReference type="RefSeq" id="WP_093170146.1">
    <property type="nucleotide sequence ID" value="NZ_FNCN01000008.1"/>
</dbReference>
<evidence type="ECO:0000313" key="3">
    <source>
        <dbReference type="EMBL" id="SDG79073.1"/>
    </source>
</evidence>
<dbReference type="Pfam" id="PF20005">
    <property type="entry name" value="fvmX7"/>
    <property type="match status" value="1"/>
</dbReference>
<dbReference type="Proteomes" id="UP000198923">
    <property type="component" value="Unassembled WGS sequence"/>
</dbReference>
<evidence type="ECO:0000256" key="1">
    <source>
        <dbReference type="SAM" id="MobiDB-lite"/>
    </source>
</evidence>
<dbReference type="STRING" id="504805.SAMN05421505_10834"/>
<protein>
    <recommendedName>
        <fullName evidence="2">FtsH ternary system domain-containing protein</fullName>
    </recommendedName>
</protein>
<evidence type="ECO:0000313" key="4">
    <source>
        <dbReference type="Proteomes" id="UP000198923"/>
    </source>
</evidence>
<dbReference type="InterPro" id="IPR045486">
    <property type="entry name" value="fvmX7"/>
</dbReference>
<dbReference type="OrthoDB" id="581017at2"/>
<sequence length="542" mass="57071">MALFRRRGRDRGGTDPAGAKPRFTVTRLPKSPADPPQPAHAEPPPPAPPWPAPTVEPPPVWQGTPAPARARTAGWFSGPGAALAFAGSTGEPDGCYTHPELSGVWVLSPLPPDEGIALVEALGGFAYTERGGRFAPAGRPGGRPPPRDVADLRPITPVELAAALPPAPAPLGRHREIIVVTETPLMRSVVERCLRVDATVAMAALWRRPLYGDAPQTGAALVYAHAEGSGPLPDALLRGLAGLPRTLVCRESGPRLLTDVRLALPLDDEWLAATVPDGQQWMLGAADAGAFAIVIGTAVQAPVETVFAVAAPPRAGELPTVAHPVKVRLTPTRRPGPVDAVLVHDDELDRLREFLAGRPLTETGVMVLGDGAHLLTEPSGLLTDLPLGTPLSRLAGEALYVEAGFELYPPIGPTARARAFGLAPGLVAVATRLGSYLLSPREHAVPVWSLWLAEPPAVRAGLSARARALLDLHAGPAAHTEGPRDEPAAARPDRGRLLTEALRLELDGDIAEAAQRLEQAGELYRAARLFERAAGTRRGERA</sequence>
<name>A0A1G7X4I3_9ACTN</name>
<accession>A0A1G7X4I3</accession>
<feature type="domain" description="FtsH ternary system" evidence="2">
    <location>
        <begin position="71"/>
        <end position="471"/>
    </location>
</feature>
<organism evidence="3 4">
    <name type="scientific">Sinosporangium album</name>
    <dbReference type="NCBI Taxonomy" id="504805"/>
    <lineage>
        <taxon>Bacteria</taxon>
        <taxon>Bacillati</taxon>
        <taxon>Actinomycetota</taxon>
        <taxon>Actinomycetes</taxon>
        <taxon>Streptosporangiales</taxon>
        <taxon>Streptosporangiaceae</taxon>
        <taxon>Sinosporangium</taxon>
    </lineage>
</organism>
<reference evidence="3 4" key="1">
    <citation type="submission" date="2016-10" db="EMBL/GenBank/DDBJ databases">
        <authorList>
            <person name="de Groot N.N."/>
        </authorList>
    </citation>
    <scope>NUCLEOTIDE SEQUENCE [LARGE SCALE GENOMIC DNA]</scope>
    <source>
        <strain evidence="3 4">CPCC 201354</strain>
    </source>
</reference>
<feature type="compositionally biased region" description="Basic and acidic residues" evidence="1">
    <location>
        <begin position="481"/>
        <end position="493"/>
    </location>
</feature>
<gene>
    <name evidence="3" type="ORF">SAMN05421505_10834</name>
</gene>
<feature type="region of interest" description="Disordered" evidence="1">
    <location>
        <begin position="474"/>
        <end position="493"/>
    </location>
</feature>
<evidence type="ECO:0000259" key="2">
    <source>
        <dbReference type="Pfam" id="PF20005"/>
    </source>
</evidence>
<keyword evidence="4" id="KW-1185">Reference proteome</keyword>
<proteinExistence type="predicted"/>
<feature type="region of interest" description="Disordered" evidence="1">
    <location>
        <begin position="1"/>
        <end position="73"/>
    </location>
</feature>
<dbReference type="AlphaFoldDB" id="A0A1G7X4I3"/>
<dbReference type="EMBL" id="FNCN01000008">
    <property type="protein sequence ID" value="SDG79073.1"/>
    <property type="molecule type" value="Genomic_DNA"/>
</dbReference>
<feature type="compositionally biased region" description="Pro residues" evidence="1">
    <location>
        <begin position="32"/>
        <end position="60"/>
    </location>
</feature>